<feature type="region of interest" description="Disordered" evidence="1">
    <location>
        <begin position="43"/>
        <end position="75"/>
    </location>
</feature>
<evidence type="ECO:0000313" key="2">
    <source>
        <dbReference type="EMBL" id="GFH75327.1"/>
    </source>
</evidence>
<dbReference type="Proteomes" id="UP000472710">
    <property type="component" value="Unassembled WGS sequence"/>
</dbReference>
<reference evidence="2 3" key="1">
    <citation type="submission" date="2020-02" db="EMBL/GenBank/DDBJ databases">
        <title>Whole genome shotgun sequence of Streptomyces diastaticus subsp. diastaticus NBRC 13412.</title>
        <authorList>
            <person name="Ichikawa N."/>
            <person name="Komaki H."/>
            <person name="Tamura T."/>
        </authorList>
    </citation>
    <scope>NUCLEOTIDE SEQUENCE [LARGE SCALE GENOMIC DNA]</scope>
    <source>
        <strain evidence="2 3">NBRC 13412</strain>
    </source>
</reference>
<gene>
    <name evidence="2" type="ORF">Sdia_60950</name>
</gene>
<protein>
    <submittedName>
        <fullName evidence="2">Uncharacterized protein</fullName>
    </submittedName>
</protein>
<name>A0ABQ1CYD2_STRDI</name>
<sequence length="75" mass="7033">MPGLAGAGGAVLAVLETGGEHVGPVGAEAFGKAGAEALALVGGGRGPDADSGDFRGVGEGPAEAVSEPFPTCRAD</sequence>
<comment type="caution">
    <text evidence="2">The sequence shown here is derived from an EMBL/GenBank/DDBJ whole genome shotgun (WGS) entry which is preliminary data.</text>
</comment>
<organism evidence="2 3">
    <name type="scientific">Streptomyces diastaticus subsp. diastaticus</name>
    <dbReference type="NCBI Taxonomy" id="68040"/>
    <lineage>
        <taxon>Bacteria</taxon>
        <taxon>Bacillati</taxon>
        <taxon>Actinomycetota</taxon>
        <taxon>Actinomycetes</taxon>
        <taxon>Kitasatosporales</taxon>
        <taxon>Streptomycetaceae</taxon>
        <taxon>Streptomyces</taxon>
        <taxon>Streptomyces diastaticus group</taxon>
    </lineage>
</organism>
<evidence type="ECO:0000256" key="1">
    <source>
        <dbReference type="SAM" id="MobiDB-lite"/>
    </source>
</evidence>
<dbReference type="EMBL" id="BLLN01000009">
    <property type="protein sequence ID" value="GFH75327.1"/>
    <property type="molecule type" value="Genomic_DNA"/>
</dbReference>
<evidence type="ECO:0000313" key="3">
    <source>
        <dbReference type="Proteomes" id="UP000472710"/>
    </source>
</evidence>
<proteinExistence type="predicted"/>
<keyword evidence="3" id="KW-1185">Reference proteome</keyword>
<accession>A0ABQ1CYD2</accession>